<evidence type="ECO:0000256" key="2">
    <source>
        <dbReference type="ARBA" id="ARBA00022670"/>
    </source>
</evidence>
<dbReference type="PANTHER" id="PTHR43806:SF11">
    <property type="entry name" value="CEREVISIN-RELATED"/>
    <property type="match status" value="1"/>
</dbReference>
<dbReference type="PROSITE" id="PS00137">
    <property type="entry name" value="SUBTILASE_HIS"/>
    <property type="match status" value="1"/>
</dbReference>
<gene>
    <name evidence="7" type="ORF">FWJ25_03875</name>
</gene>
<sequence length="869" mass="89440">MLAILAGAIAGCGGGGSGDSSVPVNVALSGVIDIEVGTRVDADTADVLLLNDTPLSSPQVLPPEYLLAGYVSATDGSYAPLSGFAAAPYFADPEDVYTVNLKSGQRIYLQAFASRAGVSSLDVVLSEGGTVIDSASSDANSTEVSVALPTTEADGTYTITVSAGGNTPMLYVLSSSVATAGEFRAFEWPDYEFVEGEALVALADDERAGANSLAVAGEFKREIGKGLWRVAMPPAGMAGNEQSRKAATLEWIREMRSRQEVRSAEPNYRMRAMATPLDEPLYNSPTLGQQWHYSLLNAPTAWQIVGNGGQGVTVAVMDTGLFASSPGAWHSDIAANVLSPLPLGADFVDDDSDPRDPGNDVGSSVYHGTHVAGTVAAVVNGSGGAGVAYESNLLPVRVLGEGGTGSSEDLLDALQWIAGPDAGSPRADVVNLSLGGLPYISSLQSAINTATDRGIVFVAAAGNSASTAPSYPAAFDNVLAVSAVDGAGQLSTYSNYGSWVDVAAPGGDASRDGNADGYGDLVSSTSATSIDGSLQETYIGLQGTSMAAPHVSAVLALMKNVKPTLEYGAISALLQSGQLTSCAAEPCAKTSELGWGLLDAGKAVLAATDGVIPAILVASPAIVSLSSEGSLQQTVTVSLLDSESGDATITAVTEAADWLTVDVSPDPPGTVSSLQLVMTLHPELLDSGVSERATVTISYTTDQARSLDIPVVGQTVSDLQARNAGRHFVLLVNPEPTADGFYESVAQTSSVAEDGLYTFSFIPDDGVSPTLINEVPPGNYILVAGTDLDNDGLICHAGEACAEYPVAGLREEITIEEGQPITGIRMTTSYTRPTISASSPNQLPRPDFSGYRLLDRTADTQTLKTVATP</sequence>
<name>A0A5B0VPC7_9GAMM</name>
<evidence type="ECO:0000313" key="7">
    <source>
        <dbReference type="EMBL" id="KAA1176436.1"/>
    </source>
</evidence>
<dbReference type="PROSITE" id="PS00138">
    <property type="entry name" value="SUBTILASE_SER"/>
    <property type="match status" value="1"/>
</dbReference>
<keyword evidence="4 5" id="KW-0720">Serine protease</keyword>
<organism evidence="7 8">
    <name type="scientific">Marinobacter salinexigens</name>
    <dbReference type="NCBI Taxonomy" id="2919747"/>
    <lineage>
        <taxon>Bacteria</taxon>
        <taxon>Pseudomonadati</taxon>
        <taxon>Pseudomonadota</taxon>
        <taxon>Gammaproteobacteria</taxon>
        <taxon>Pseudomonadales</taxon>
        <taxon>Marinobacteraceae</taxon>
        <taxon>Marinobacter</taxon>
    </lineage>
</organism>
<dbReference type="InterPro" id="IPR022398">
    <property type="entry name" value="Peptidase_S8_His-AS"/>
</dbReference>
<evidence type="ECO:0000313" key="8">
    <source>
        <dbReference type="Proteomes" id="UP000323161"/>
    </source>
</evidence>
<dbReference type="InterPro" id="IPR017309">
    <property type="entry name" value="Pept_S8A_subtilisin_proteobac"/>
</dbReference>
<dbReference type="Gene3D" id="3.40.50.200">
    <property type="entry name" value="Peptidase S8/S53 domain"/>
    <property type="match status" value="1"/>
</dbReference>
<dbReference type="GO" id="GO:0006508">
    <property type="term" value="P:proteolysis"/>
    <property type="evidence" value="ECO:0007669"/>
    <property type="project" value="UniProtKB-KW"/>
</dbReference>
<feature type="domain" description="Peptidase S8/S53" evidence="6">
    <location>
        <begin position="309"/>
        <end position="575"/>
    </location>
</feature>
<proteinExistence type="inferred from homology"/>
<keyword evidence="3 5" id="KW-0378">Hydrolase</keyword>
<accession>A0A5B0VPC7</accession>
<evidence type="ECO:0000256" key="1">
    <source>
        <dbReference type="ARBA" id="ARBA00011073"/>
    </source>
</evidence>
<dbReference type="InterPro" id="IPR036852">
    <property type="entry name" value="Peptidase_S8/S53_dom_sf"/>
</dbReference>
<dbReference type="InterPro" id="IPR015500">
    <property type="entry name" value="Peptidase_S8_subtilisin-rel"/>
</dbReference>
<dbReference type="InterPro" id="IPR023828">
    <property type="entry name" value="Peptidase_S8_Ser-AS"/>
</dbReference>
<dbReference type="GO" id="GO:0004252">
    <property type="term" value="F:serine-type endopeptidase activity"/>
    <property type="evidence" value="ECO:0007669"/>
    <property type="project" value="UniProtKB-UniRule"/>
</dbReference>
<dbReference type="PANTHER" id="PTHR43806">
    <property type="entry name" value="PEPTIDASE S8"/>
    <property type="match status" value="1"/>
</dbReference>
<keyword evidence="2 5" id="KW-0645">Protease</keyword>
<evidence type="ECO:0000256" key="3">
    <source>
        <dbReference type="ARBA" id="ARBA00022801"/>
    </source>
</evidence>
<keyword evidence="8" id="KW-1185">Reference proteome</keyword>
<evidence type="ECO:0000256" key="4">
    <source>
        <dbReference type="ARBA" id="ARBA00022825"/>
    </source>
</evidence>
<dbReference type="PROSITE" id="PS51892">
    <property type="entry name" value="SUBTILASE"/>
    <property type="match status" value="1"/>
</dbReference>
<dbReference type="AlphaFoldDB" id="A0A5B0VPC7"/>
<comment type="similarity">
    <text evidence="1 5">Belongs to the peptidase S8 family.</text>
</comment>
<dbReference type="InterPro" id="IPR050131">
    <property type="entry name" value="Peptidase_S8_subtilisin-like"/>
</dbReference>
<comment type="caution">
    <text evidence="7">The sequence shown here is derived from an EMBL/GenBank/DDBJ whole genome shotgun (WGS) entry which is preliminary data.</text>
</comment>
<dbReference type="Proteomes" id="UP000323161">
    <property type="component" value="Unassembled WGS sequence"/>
</dbReference>
<protein>
    <submittedName>
        <fullName evidence="7">S8 family serine peptidase</fullName>
    </submittedName>
</protein>
<dbReference type="SUPFAM" id="SSF52743">
    <property type="entry name" value="Subtilisin-like"/>
    <property type="match status" value="1"/>
</dbReference>
<feature type="active site" description="Charge relay system" evidence="5">
    <location>
        <position position="545"/>
    </location>
</feature>
<evidence type="ECO:0000256" key="5">
    <source>
        <dbReference type="PROSITE-ProRule" id="PRU01240"/>
    </source>
</evidence>
<dbReference type="Gene3D" id="2.60.120.380">
    <property type="match status" value="1"/>
</dbReference>
<evidence type="ECO:0000259" key="6">
    <source>
        <dbReference type="Pfam" id="PF00082"/>
    </source>
</evidence>
<dbReference type="InterPro" id="IPR000209">
    <property type="entry name" value="Peptidase_S8/S53_dom"/>
</dbReference>
<dbReference type="EMBL" id="VTUU01000001">
    <property type="protein sequence ID" value="KAA1176436.1"/>
    <property type="molecule type" value="Genomic_DNA"/>
</dbReference>
<dbReference type="PIRSF" id="PIRSF037893">
    <property type="entry name" value="Subtilisin_rel_Maqu_2796"/>
    <property type="match status" value="1"/>
</dbReference>
<reference evidence="7 8" key="1">
    <citation type="submission" date="2019-08" db="EMBL/GenBank/DDBJ databases">
        <title>Marinobacter ZYF650 sp. nov., a marine bacterium isolated from seawater of the Mariana trench.</title>
        <authorList>
            <person name="Ahmad W."/>
        </authorList>
    </citation>
    <scope>NUCLEOTIDE SEQUENCE [LARGE SCALE GENOMIC DNA]</scope>
    <source>
        <strain evidence="7 8">ZYF650</strain>
    </source>
</reference>
<dbReference type="Pfam" id="PF00082">
    <property type="entry name" value="Peptidase_S8"/>
    <property type="match status" value="1"/>
</dbReference>
<feature type="active site" description="Charge relay system" evidence="5">
    <location>
        <position position="318"/>
    </location>
</feature>
<dbReference type="PRINTS" id="PR00723">
    <property type="entry name" value="SUBTILISIN"/>
</dbReference>
<feature type="active site" description="Charge relay system" evidence="5">
    <location>
        <position position="367"/>
    </location>
</feature>